<feature type="transmembrane region" description="Helical" evidence="7">
    <location>
        <begin position="136"/>
        <end position="155"/>
    </location>
</feature>
<feature type="transmembrane region" description="Helical" evidence="7">
    <location>
        <begin position="338"/>
        <end position="356"/>
    </location>
</feature>
<dbReference type="AlphaFoldDB" id="A0A074RVH5"/>
<dbReference type="GO" id="GO:0016020">
    <property type="term" value="C:membrane"/>
    <property type="evidence" value="ECO:0007669"/>
    <property type="project" value="TreeGrafter"/>
</dbReference>
<accession>A0A074RVH5</accession>
<dbReference type="EMBL" id="AZST01000192">
    <property type="protein sequence ID" value="KEP51116.1"/>
    <property type="molecule type" value="Genomic_DNA"/>
</dbReference>
<keyword evidence="4 7" id="KW-0812">Transmembrane</keyword>
<feature type="transmembrane region" description="Helical" evidence="7">
    <location>
        <begin position="426"/>
        <end position="445"/>
    </location>
</feature>
<dbReference type="GO" id="GO:0012505">
    <property type="term" value="C:endomembrane system"/>
    <property type="evidence" value="ECO:0007669"/>
    <property type="project" value="UniProtKB-SubCell"/>
</dbReference>
<feature type="transmembrane region" description="Helical" evidence="7">
    <location>
        <begin position="396"/>
        <end position="420"/>
    </location>
</feature>
<feature type="transmembrane region" description="Helical" evidence="7">
    <location>
        <begin position="65"/>
        <end position="84"/>
    </location>
</feature>
<name>A0A074RVH5_9AGAM</name>
<keyword evidence="5 7" id="KW-1133">Transmembrane helix</keyword>
<dbReference type="PANTHER" id="PTHR23514:SF3">
    <property type="entry name" value="BYPASS OF STOP CODON PROTEIN 6"/>
    <property type="match status" value="1"/>
</dbReference>
<feature type="transmembrane region" description="Helical" evidence="7">
    <location>
        <begin position="104"/>
        <end position="124"/>
    </location>
</feature>
<dbReference type="PANTHER" id="PTHR23514">
    <property type="entry name" value="BYPASS OF STOP CODON PROTEIN 6"/>
    <property type="match status" value="1"/>
</dbReference>
<feature type="transmembrane region" description="Helical" evidence="7">
    <location>
        <begin position="222"/>
        <end position="242"/>
    </location>
</feature>
<comment type="similarity">
    <text evidence="2">Belongs to the major facilitator superfamily.</text>
</comment>
<dbReference type="PROSITE" id="PS50850">
    <property type="entry name" value="MFS"/>
    <property type="match status" value="1"/>
</dbReference>
<sequence>MSQTLTSQIELDALHPLENNHAALTETEQYFFNTNPSEPSSSDPSTNPIENPVCKSGFRLGNMFIEDKVVILLGSCVGVFAVGVNDTATGANLPSIQEHYHLPYAVVSLVFLAGFGGYLISCVLNSMLQSAIGTRGVLLMAGFWYAIGSLLIAFAPPFPAVMAGLVLMGLGGGFYDTCLTSVVSHFESTKLMNVFYSFFGFGSLVSPFIIGALAKAGIPWNVFYWVPFSLSVLVALCHSFLFKNYIAPSEDGSTEHQGLQEKIKKMMRMQIIWVGVPLTILGFAINNTLGNWLTSYLIEVKESGPDVSRYQLSVYWAGLTFGRVFFSLPFIHVTERVGNTLLVVTLAGAITMFWTVRSAPLAWIMVGAAGFCLGPNTPGIISIVSGRVPPSLRGMVISVIIGCGLVGATLGPLIFGLIVGKVGLKILPPVVIALAFLSALMFWLVPPREKRD</sequence>
<feature type="transmembrane region" description="Helical" evidence="7">
    <location>
        <begin position="194"/>
        <end position="216"/>
    </location>
</feature>
<dbReference type="InterPro" id="IPR051788">
    <property type="entry name" value="MFS_Transporter"/>
</dbReference>
<dbReference type="Gene3D" id="1.20.1250.20">
    <property type="entry name" value="MFS general substrate transporter like domains"/>
    <property type="match status" value="2"/>
</dbReference>
<protein>
    <submittedName>
        <fullName evidence="9">MFS transporter</fullName>
    </submittedName>
</protein>
<dbReference type="Proteomes" id="UP000027456">
    <property type="component" value="Unassembled WGS sequence"/>
</dbReference>
<reference evidence="9 10" key="1">
    <citation type="submission" date="2013-12" db="EMBL/GenBank/DDBJ databases">
        <authorList>
            <person name="Cubeta M."/>
            <person name="Pakala S."/>
            <person name="Fedorova N."/>
            <person name="Thomas E."/>
            <person name="Dean R."/>
            <person name="Jabaji S."/>
            <person name="Neate S."/>
            <person name="Toda T."/>
            <person name="Tavantzis S."/>
            <person name="Vilgalys R."/>
            <person name="Bharathan N."/>
            <person name="Pakala S."/>
            <person name="Losada L.S."/>
            <person name="Zafar N."/>
            <person name="Nierman W."/>
        </authorList>
    </citation>
    <scope>NUCLEOTIDE SEQUENCE [LARGE SCALE GENOMIC DNA]</scope>
    <source>
        <strain evidence="9 10">123E</strain>
    </source>
</reference>
<feature type="transmembrane region" description="Helical" evidence="7">
    <location>
        <begin position="161"/>
        <end position="182"/>
    </location>
</feature>
<dbReference type="STRING" id="1423351.A0A074RVH5"/>
<proteinExistence type="inferred from homology"/>
<dbReference type="InterPro" id="IPR020846">
    <property type="entry name" value="MFS_dom"/>
</dbReference>
<evidence type="ECO:0000256" key="5">
    <source>
        <dbReference type="ARBA" id="ARBA00022989"/>
    </source>
</evidence>
<evidence type="ECO:0000256" key="6">
    <source>
        <dbReference type="ARBA" id="ARBA00023136"/>
    </source>
</evidence>
<feature type="domain" description="Major facilitator superfamily (MFS) profile" evidence="8">
    <location>
        <begin position="71"/>
        <end position="450"/>
    </location>
</feature>
<feature type="transmembrane region" description="Helical" evidence="7">
    <location>
        <begin position="313"/>
        <end position="331"/>
    </location>
</feature>
<evidence type="ECO:0000256" key="1">
    <source>
        <dbReference type="ARBA" id="ARBA00004127"/>
    </source>
</evidence>
<dbReference type="SUPFAM" id="SSF103473">
    <property type="entry name" value="MFS general substrate transporter"/>
    <property type="match status" value="1"/>
</dbReference>
<evidence type="ECO:0000256" key="3">
    <source>
        <dbReference type="ARBA" id="ARBA00022448"/>
    </source>
</evidence>
<evidence type="ECO:0000256" key="4">
    <source>
        <dbReference type="ARBA" id="ARBA00022692"/>
    </source>
</evidence>
<evidence type="ECO:0000256" key="7">
    <source>
        <dbReference type="SAM" id="Phobius"/>
    </source>
</evidence>
<comment type="caution">
    <text evidence="9">The sequence shown here is derived from an EMBL/GenBank/DDBJ whole genome shotgun (WGS) entry which is preliminary data.</text>
</comment>
<keyword evidence="10" id="KW-1185">Reference proteome</keyword>
<dbReference type="HOGENOM" id="CLU_021993_0_2_1"/>
<dbReference type="InterPro" id="IPR011701">
    <property type="entry name" value="MFS"/>
</dbReference>
<dbReference type="GO" id="GO:0022857">
    <property type="term" value="F:transmembrane transporter activity"/>
    <property type="evidence" value="ECO:0007669"/>
    <property type="project" value="InterPro"/>
</dbReference>
<dbReference type="InterPro" id="IPR036259">
    <property type="entry name" value="MFS_trans_sf"/>
</dbReference>
<evidence type="ECO:0000313" key="10">
    <source>
        <dbReference type="Proteomes" id="UP000027456"/>
    </source>
</evidence>
<gene>
    <name evidence="9" type="ORF">V565_067180</name>
</gene>
<comment type="subcellular location">
    <subcellularLocation>
        <location evidence="1">Endomembrane system</location>
        <topology evidence="1">Multi-pass membrane protein</topology>
    </subcellularLocation>
</comment>
<evidence type="ECO:0000256" key="2">
    <source>
        <dbReference type="ARBA" id="ARBA00008335"/>
    </source>
</evidence>
<dbReference type="OrthoDB" id="4243at2759"/>
<keyword evidence="3" id="KW-0813">Transport</keyword>
<evidence type="ECO:0000259" key="8">
    <source>
        <dbReference type="PROSITE" id="PS50850"/>
    </source>
</evidence>
<organism evidence="9 10">
    <name type="scientific">Rhizoctonia solani 123E</name>
    <dbReference type="NCBI Taxonomy" id="1423351"/>
    <lineage>
        <taxon>Eukaryota</taxon>
        <taxon>Fungi</taxon>
        <taxon>Dikarya</taxon>
        <taxon>Basidiomycota</taxon>
        <taxon>Agaricomycotina</taxon>
        <taxon>Agaricomycetes</taxon>
        <taxon>Cantharellales</taxon>
        <taxon>Ceratobasidiaceae</taxon>
        <taxon>Rhizoctonia</taxon>
    </lineage>
</organism>
<keyword evidence="6 7" id="KW-0472">Membrane</keyword>
<dbReference type="Pfam" id="PF07690">
    <property type="entry name" value="MFS_1"/>
    <property type="match status" value="1"/>
</dbReference>
<evidence type="ECO:0000313" key="9">
    <source>
        <dbReference type="EMBL" id="KEP51116.1"/>
    </source>
</evidence>
<feature type="transmembrane region" description="Helical" evidence="7">
    <location>
        <begin position="271"/>
        <end position="293"/>
    </location>
</feature>
<feature type="transmembrane region" description="Helical" evidence="7">
    <location>
        <begin position="362"/>
        <end position="384"/>
    </location>
</feature>